<dbReference type="Gene3D" id="1.10.10.10">
    <property type="entry name" value="Winged helix-like DNA-binding domain superfamily/Winged helix DNA-binding domain"/>
    <property type="match status" value="1"/>
</dbReference>
<dbReference type="EMBL" id="JADIMH010000015">
    <property type="protein sequence ID" value="MBO8466685.1"/>
    <property type="molecule type" value="Genomic_DNA"/>
</dbReference>
<dbReference type="Pfam" id="PF04542">
    <property type="entry name" value="Sigma70_r2"/>
    <property type="match status" value="1"/>
</dbReference>
<protein>
    <submittedName>
        <fullName evidence="7">Sigma-70 family RNA polymerase sigma factor</fullName>
    </submittedName>
</protein>
<dbReference type="AlphaFoldDB" id="A0A9D9NB45"/>
<reference evidence="7" key="1">
    <citation type="submission" date="2020-10" db="EMBL/GenBank/DDBJ databases">
        <authorList>
            <person name="Gilroy R."/>
        </authorList>
    </citation>
    <scope>NUCLEOTIDE SEQUENCE</scope>
    <source>
        <strain evidence="7">B1-15692</strain>
    </source>
</reference>
<evidence type="ECO:0000259" key="5">
    <source>
        <dbReference type="Pfam" id="PF04542"/>
    </source>
</evidence>
<dbReference type="GO" id="GO:0003677">
    <property type="term" value="F:DNA binding"/>
    <property type="evidence" value="ECO:0007669"/>
    <property type="project" value="InterPro"/>
</dbReference>
<evidence type="ECO:0000256" key="2">
    <source>
        <dbReference type="ARBA" id="ARBA00023015"/>
    </source>
</evidence>
<dbReference type="InterPro" id="IPR036388">
    <property type="entry name" value="WH-like_DNA-bd_sf"/>
</dbReference>
<feature type="domain" description="RNA polymerase sigma-70 region 2" evidence="5">
    <location>
        <begin position="11"/>
        <end position="78"/>
    </location>
</feature>
<dbReference type="PANTHER" id="PTHR43133">
    <property type="entry name" value="RNA POLYMERASE ECF-TYPE SIGMA FACTO"/>
    <property type="match status" value="1"/>
</dbReference>
<evidence type="ECO:0000313" key="7">
    <source>
        <dbReference type="EMBL" id="MBO8466685.1"/>
    </source>
</evidence>
<keyword evidence="2" id="KW-0805">Transcription regulation</keyword>
<dbReference type="InterPro" id="IPR013249">
    <property type="entry name" value="RNA_pol_sigma70_r4_t2"/>
</dbReference>
<gene>
    <name evidence="7" type="ORF">IAB99_02845</name>
</gene>
<dbReference type="InterPro" id="IPR014284">
    <property type="entry name" value="RNA_pol_sigma-70_dom"/>
</dbReference>
<feature type="domain" description="RNA polymerase sigma factor 70 region 4 type 2" evidence="6">
    <location>
        <begin position="103"/>
        <end position="154"/>
    </location>
</feature>
<evidence type="ECO:0000256" key="1">
    <source>
        <dbReference type="ARBA" id="ARBA00010641"/>
    </source>
</evidence>
<dbReference type="InterPro" id="IPR013325">
    <property type="entry name" value="RNA_pol_sigma_r2"/>
</dbReference>
<keyword evidence="3" id="KW-0731">Sigma factor</keyword>
<proteinExistence type="inferred from homology"/>
<comment type="caution">
    <text evidence="7">The sequence shown here is derived from an EMBL/GenBank/DDBJ whole genome shotgun (WGS) entry which is preliminary data.</text>
</comment>
<dbReference type="InterPro" id="IPR013324">
    <property type="entry name" value="RNA_pol_sigma_r3/r4-like"/>
</dbReference>
<dbReference type="InterPro" id="IPR007627">
    <property type="entry name" value="RNA_pol_sigma70_r2"/>
</dbReference>
<dbReference type="Proteomes" id="UP000823660">
    <property type="component" value="Unassembled WGS sequence"/>
</dbReference>
<reference evidence="7" key="2">
    <citation type="journal article" date="2021" name="PeerJ">
        <title>Extensive microbial diversity within the chicken gut microbiome revealed by metagenomics and culture.</title>
        <authorList>
            <person name="Gilroy R."/>
            <person name="Ravi A."/>
            <person name="Getino M."/>
            <person name="Pursley I."/>
            <person name="Horton D.L."/>
            <person name="Alikhan N.F."/>
            <person name="Baker D."/>
            <person name="Gharbi K."/>
            <person name="Hall N."/>
            <person name="Watson M."/>
            <person name="Adriaenssens E.M."/>
            <person name="Foster-Nyarko E."/>
            <person name="Jarju S."/>
            <person name="Secka A."/>
            <person name="Antonio M."/>
            <person name="Oren A."/>
            <person name="Chaudhuri R.R."/>
            <person name="La Ragione R."/>
            <person name="Hildebrand F."/>
            <person name="Pallen M.J."/>
        </authorList>
    </citation>
    <scope>NUCLEOTIDE SEQUENCE</scope>
    <source>
        <strain evidence="7">B1-15692</strain>
    </source>
</reference>
<keyword evidence="4" id="KW-0804">Transcription</keyword>
<dbReference type="SUPFAM" id="SSF88659">
    <property type="entry name" value="Sigma3 and sigma4 domains of RNA polymerase sigma factors"/>
    <property type="match status" value="1"/>
</dbReference>
<dbReference type="GO" id="GO:0016987">
    <property type="term" value="F:sigma factor activity"/>
    <property type="evidence" value="ECO:0007669"/>
    <property type="project" value="UniProtKB-KW"/>
</dbReference>
<sequence length="159" mass="18810">MEKNEQEFIRLVEKYKSTVYAVCYMFSGSRDELDDLFQEVLVKLWKGYGSFREESDIRTWIYRVSLNCCLNLQKRKKREAGHIPLSIDIDPFEGTSDRALQIRRLYDRINRLGLVDRALILLWLEGMSYAEIGEIIGISVKNVSFQLYRIKEELKKMTI</sequence>
<organism evidence="7 8">
    <name type="scientific">Candidatus Cryptobacteroides faecipullorum</name>
    <dbReference type="NCBI Taxonomy" id="2840764"/>
    <lineage>
        <taxon>Bacteria</taxon>
        <taxon>Pseudomonadati</taxon>
        <taxon>Bacteroidota</taxon>
        <taxon>Bacteroidia</taxon>
        <taxon>Bacteroidales</taxon>
        <taxon>Candidatus Cryptobacteroides</taxon>
    </lineage>
</organism>
<dbReference type="InterPro" id="IPR039425">
    <property type="entry name" value="RNA_pol_sigma-70-like"/>
</dbReference>
<dbReference type="NCBIfam" id="TIGR02937">
    <property type="entry name" value="sigma70-ECF"/>
    <property type="match status" value="1"/>
</dbReference>
<dbReference type="GO" id="GO:0006352">
    <property type="term" value="P:DNA-templated transcription initiation"/>
    <property type="evidence" value="ECO:0007669"/>
    <property type="project" value="InterPro"/>
</dbReference>
<dbReference type="SUPFAM" id="SSF88946">
    <property type="entry name" value="Sigma2 domain of RNA polymerase sigma factors"/>
    <property type="match status" value="1"/>
</dbReference>
<evidence type="ECO:0000256" key="4">
    <source>
        <dbReference type="ARBA" id="ARBA00023163"/>
    </source>
</evidence>
<dbReference type="PANTHER" id="PTHR43133:SF45">
    <property type="entry name" value="RNA POLYMERASE ECF-TYPE SIGMA FACTOR"/>
    <property type="match status" value="1"/>
</dbReference>
<dbReference type="Gene3D" id="1.10.1740.10">
    <property type="match status" value="1"/>
</dbReference>
<evidence type="ECO:0000256" key="3">
    <source>
        <dbReference type="ARBA" id="ARBA00023082"/>
    </source>
</evidence>
<evidence type="ECO:0000313" key="8">
    <source>
        <dbReference type="Proteomes" id="UP000823660"/>
    </source>
</evidence>
<name>A0A9D9NB45_9BACT</name>
<evidence type="ECO:0000259" key="6">
    <source>
        <dbReference type="Pfam" id="PF08281"/>
    </source>
</evidence>
<accession>A0A9D9NB45</accession>
<comment type="similarity">
    <text evidence="1">Belongs to the sigma-70 factor family. ECF subfamily.</text>
</comment>
<dbReference type="Pfam" id="PF08281">
    <property type="entry name" value="Sigma70_r4_2"/>
    <property type="match status" value="1"/>
</dbReference>